<dbReference type="PANTHER" id="PTHR30189">
    <property type="entry name" value="LPS-ASSEMBLY PROTEIN"/>
    <property type="match status" value="1"/>
</dbReference>
<evidence type="ECO:0000313" key="1">
    <source>
        <dbReference type="EMBL" id="TKZ34175.1"/>
    </source>
</evidence>
<comment type="caution">
    <text evidence="1">The sequence shown here is derived from an EMBL/GenBank/DDBJ whole genome shotgun (WGS) entry which is preliminary data.</text>
</comment>
<dbReference type="RefSeq" id="WP_137998616.1">
    <property type="nucleotide sequence ID" value="NZ_SJDU01000206.1"/>
</dbReference>
<dbReference type="EMBL" id="SJDU01000206">
    <property type="protein sequence ID" value="TKZ34175.1"/>
    <property type="molecule type" value="Genomic_DNA"/>
</dbReference>
<proteinExistence type="predicted"/>
<accession>A0ABY2TPZ2</accession>
<organism evidence="1 2">
    <name type="scientific">Brachyspira catarrhinii</name>
    <dbReference type="NCBI Taxonomy" id="2528966"/>
    <lineage>
        <taxon>Bacteria</taxon>
        <taxon>Pseudomonadati</taxon>
        <taxon>Spirochaetota</taxon>
        <taxon>Spirochaetia</taxon>
        <taxon>Brachyspirales</taxon>
        <taxon>Brachyspiraceae</taxon>
        <taxon>Brachyspira</taxon>
    </lineage>
</organism>
<dbReference type="Proteomes" id="UP000310168">
    <property type="component" value="Unassembled WGS sequence"/>
</dbReference>
<name>A0ABY2TPZ2_9SPIR</name>
<reference evidence="1 2" key="1">
    <citation type="journal article" date="2019" name="Anaerobe">
        <title>Brachyspira catarrhinii sp. nov., an anaerobic intestinal spirochaete isolated from vervet monkeys may have been misidentified as Brachyspira aalborgi in previous studies.</title>
        <authorList>
            <person name="Phillips N.D."/>
            <person name="La T."/>
            <person name="Hampson D.J."/>
        </authorList>
    </citation>
    <scope>NUCLEOTIDE SEQUENCE [LARGE SCALE GENOMIC DNA]</scope>
    <source>
        <strain evidence="1 2">Z12</strain>
    </source>
</reference>
<keyword evidence="2" id="KW-1185">Reference proteome</keyword>
<gene>
    <name evidence="1" type="ORF">EZH24_08040</name>
</gene>
<dbReference type="PANTHER" id="PTHR30189:SF1">
    <property type="entry name" value="LPS-ASSEMBLY PROTEIN LPTD"/>
    <property type="match status" value="1"/>
</dbReference>
<protein>
    <submittedName>
        <fullName evidence="1">LPS-assembly protein LptD</fullName>
    </submittedName>
</protein>
<sequence length="978" mass="112720">MRILILLLFVFIFNVSLYSQNNNNQNNNTNNTQTNETPNPLLSISKFDAMKNPVSFINVVNFTPYAILLEYARTYKIEIYPYDSEADLRARIIKRQVNVQAEKITGENEIRNVSRSAMGGGGGRVRLISADYVERYAVKEADEEIIFLYGNVALELYGNTLSSDRVVYSLKTGEVFAQGNLRVQSSENDLQGEWFMLNRESRKGVLFSGTTKYQSFTVAGDIIKFNDENFFADRSSVSFSRLTPVAHDFLASRVYVWDTKKFMVFNSIYRVGRQPVFYFPLFMQNYMGTGIISTFGQSLREGVYMQNSKTFNLYGMSHRIRFDAYQKLGFLLGDEIRYTSQYHNLSLDAMFALGRQYYLLDSYISSSVGFGTRYVNYFSEGKAGKFTPRYKFQYDHTIQLYNGQNINSYLTGKLNLNSDLYFRSDFYNQRGALDLVSFFTSLTGDLDDIGNSYPESSIENSIYFNNTIYGVSLRAGAQWDLTAVRNLSVNENTNFDYYMPKPGRLVLPSVEASYSSVWGNETSYYFQNLNINYSLGGSYNHTINYKTSEGIYFYDNPDLNNQLNEKVAERNNVNLYGNMSRSFTNEFVRFTPNARLDYNYQKSINPSAEDLIYDRNSTYLGLGTTMNLSIFLPRSVIPYGWDNYFTPTITWESSYGLGYRFKKMAEDSTNAGASGEFNSHDINSRLSIGGTGYSLFFIPNLNLDVQGYVRTGYDMKPYYNAETKSYKIDFSTNKFLTTEVGGSTRLYIDQSYITYNIGKNLLGTNLTANNINTLFHIPIPIGKITDLILMRHGKKPFFSDGVVNSFDIFFDISYNHDFINYRYNTASFIFGIEFQILEQWRVRFSTRSANNRTYRYIKSYAQKENETWVNPFWDIINSFNFKNSRKRMDSLFKLESIEASLWHDLDGWEFLATFSIRPSTLPSDIASGSVKGSYWSKEFWIEFTLTDFPSGGLPRREYDLNKTITDLQESVTNSSFSF</sequence>
<dbReference type="InterPro" id="IPR050218">
    <property type="entry name" value="LptD"/>
</dbReference>
<evidence type="ECO:0000313" key="2">
    <source>
        <dbReference type="Proteomes" id="UP000310168"/>
    </source>
</evidence>